<keyword evidence="2" id="KW-1185">Reference proteome</keyword>
<proteinExistence type="predicted"/>
<dbReference type="EMBL" id="CYSA01000025">
    <property type="protein sequence ID" value="CUH66854.1"/>
    <property type="molecule type" value="Genomic_DNA"/>
</dbReference>
<organism evidence="1 2">
    <name type="scientific">Thalassovita gelatinovora</name>
    <name type="common">Thalassobius gelatinovorus</name>
    <dbReference type="NCBI Taxonomy" id="53501"/>
    <lineage>
        <taxon>Bacteria</taxon>
        <taxon>Pseudomonadati</taxon>
        <taxon>Pseudomonadota</taxon>
        <taxon>Alphaproteobacteria</taxon>
        <taxon>Rhodobacterales</taxon>
        <taxon>Roseobacteraceae</taxon>
        <taxon>Thalassovita</taxon>
    </lineage>
</organism>
<dbReference type="Proteomes" id="UP000051587">
    <property type="component" value="Unassembled WGS sequence"/>
</dbReference>
<evidence type="ECO:0000313" key="1">
    <source>
        <dbReference type="EMBL" id="CUH66854.1"/>
    </source>
</evidence>
<dbReference type="STRING" id="53501.SAMN04488043_105215"/>
<reference evidence="1 2" key="1">
    <citation type="submission" date="2015-09" db="EMBL/GenBank/DDBJ databases">
        <authorList>
            <consortium name="Swine Surveillance"/>
        </authorList>
    </citation>
    <scope>NUCLEOTIDE SEQUENCE [LARGE SCALE GENOMIC DNA]</scope>
    <source>
        <strain evidence="1 2">CECT 4357</strain>
    </source>
</reference>
<name>A0A0P1FZG9_THAGE</name>
<sequence>MMVIQTDIAIAIDMRRTQIALDLLNMCRPDARLLQLKNLVLNNGGTWPVPDAPHDAPVLYEVGLFGVSAMADRPEDLARNWMRAAENILEGHPEGAAG</sequence>
<evidence type="ECO:0000313" key="2">
    <source>
        <dbReference type="Proteomes" id="UP000051587"/>
    </source>
</evidence>
<gene>
    <name evidence="1" type="ORF">TG4357_02678</name>
</gene>
<dbReference type="OrthoDB" id="7869702at2"/>
<dbReference type="AlphaFoldDB" id="A0A0P1FZG9"/>
<accession>A0A0P1FZG9</accession>
<dbReference type="RefSeq" id="WP_058263389.1">
    <property type="nucleotide sequence ID" value="NZ_CP051181.1"/>
</dbReference>
<protein>
    <submittedName>
        <fullName evidence="1">Uncharacterized protein</fullName>
    </submittedName>
</protein>